<feature type="transmembrane region" description="Helical" evidence="1">
    <location>
        <begin position="369"/>
        <end position="394"/>
    </location>
</feature>
<sequence length="428" mass="47212">MNKSGSALRFLIYSTIGFFMFFIPINVKGSSSIPIDHIVTWIRQNLAKPALIYALIVTAIGAIMPWINGIYKKSKVDLVFSIFKIAGIIIALIVYFKAGPKWMMDPNVGPFLLNKLVVPVGLIVPIGSVFLAFLVGYGLMEFVGTFLRPVMRILFKTPGRSAIDAVASFVGSYSIALLITNKVFKEGKYTIKEAAIIATGFSTVSATFMIIVAKTLKLMDMWNTFFWVTFIVTFLVTAITARIWPLSKKQDEYVGTPNPEKEVNGNLLAIAWEEALKSASEAPNILENIVKNLKDGFRMATSILPTIMSVGFLGLILAMYTPIFDVIGWIFYPFTLILQLPQPFLAAKACAVEIAEMFLPAMLAVEAPIITKFVVGVVSISSILFFSASIPCILSTEIPLNLTEILTIWLERTILSIIFAAIIAMILF</sequence>
<dbReference type="EMBL" id="LOHZ01000032">
    <property type="protein sequence ID" value="KYO65858.1"/>
    <property type="molecule type" value="Genomic_DNA"/>
</dbReference>
<dbReference type="STRING" id="520767.ATZ99_14960"/>
<protein>
    <recommendedName>
        <fullName evidence="2">Nucleoside transporter/FeoB GTPase Gate domain-containing protein</fullName>
    </recommendedName>
</protein>
<comment type="caution">
    <text evidence="3">The sequence shown here is derived from an EMBL/GenBank/DDBJ whole genome shotgun (WGS) entry which is preliminary data.</text>
</comment>
<name>A0A162MHF1_9FIRM</name>
<evidence type="ECO:0000256" key="1">
    <source>
        <dbReference type="SAM" id="Phobius"/>
    </source>
</evidence>
<dbReference type="InterPro" id="IPR011642">
    <property type="entry name" value="Gate_dom"/>
</dbReference>
<keyword evidence="1" id="KW-0812">Transmembrane</keyword>
<dbReference type="RefSeq" id="WP_068748613.1">
    <property type="nucleotide sequence ID" value="NZ_LOHZ01000032.1"/>
</dbReference>
<evidence type="ECO:0000259" key="2">
    <source>
        <dbReference type="Pfam" id="PF07670"/>
    </source>
</evidence>
<keyword evidence="4" id="KW-1185">Reference proteome</keyword>
<feature type="transmembrane region" description="Helical" evidence="1">
    <location>
        <begin position="194"/>
        <end position="213"/>
    </location>
</feature>
<feature type="transmembrane region" description="Helical" evidence="1">
    <location>
        <begin position="116"/>
        <end position="140"/>
    </location>
</feature>
<dbReference type="AlphaFoldDB" id="A0A162MHF1"/>
<feature type="transmembrane region" description="Helical" evidence="1">
    <location>
        <begin position="161"/>
        <end position="179"/>
    </location>
</feature>
<keyword evidence="1" id="KW-1133">Transmembrane helix</keyword>
<reference evidence="3 4" key="1">
    <citation type="submission" date="2015-12" db="EMBL/GenBank/DDBJ databases">
        <title>Draft genome of Thermovenabulum gondwanense isolated from a red thermophilic microbial mat colonisisng an outflow channel of a bore well.</title>
        <authorList>
            <person name="Patel B.K."/>
        </authorList>
    </citation>
    <scope>NUCLEOTIDE SEQUENCE [LARGE SCALE GENOMIC DNA]</scope>
    <source>
        <strain evidence="3 4">R270</strain>
    </source>
</reference>
<proteinExistence type="predicted"/>
<feature type="transmembrane region" description="Helical" evidence="1">
    <location>
        <begin position="406"/>
        <end position="427"/>
    </location>
</feature>
<organism evidence="3 4">
    <name type="scientific">Thermovenabulum gondwanense</name>
    <dbReference type="NCBI Taxonomy" id="520767"/>
    <lineage>
        <taxon>Bacteria</taxon>
        <taxon>Bacillati</taxon>
        <taxon>Bacillota</taxon>
        <taxon>Clostridia</taxon>
        <taxon>Thermosediminibacterales</taxon>
        <taxon>Thermosediminibacteraceae</taxon>
        <taxon>Thermovenabulum</taxon>
    </lineage>
</organism>
<feature type="transmembrane region" description="Helical" evidence="1">
    <location>
        <begin position="307"/>
        <end position="332"/>
    </location>
</feature>
<dbReference type="PATRIC" id="fig|520767.4.peg.1601"/>
<evidence type="ECO:0000313" key="4">
    <source>
        <dbReference type="Proteomes" id="UP000075737"/>
    </source>
</evidence>
<dbReference type="OrthoDB" id="1633380at2"/>
<feature type="transmembrane region" description="Helical" evidence="1">
    <location>
        <begin position="50"/>
        <end position="71"/>
    </location>
</feature>
<feature type="transmembrane region" description="Helical" evidence="1">
    <location>
        <begin position="225"/>
        <end position="244"/>
    </location>
</feature>
<gene>
    <name evidence="3" type="ORF">ATZ99_14960</name>
</gene>
<feature type="transmembrane region" description="Helical" evidence="1">
    <location>
        <begin position="78"/>
        <end position="96"/>
    </location>
</feature>
<evidence type="ECO:0000313" key="3">
    <source>
        <dbReference type="EMBL" id="KYO65858.1"/>
    </source>
</evidence>
<feature type="transmembrane region" description="Helical" evidence="1">
    <location>
        <begin position="7"/>
        <end position="27"/>
    </location>
</feature>
<feature type="domain" description="Nucleoside transporter/FeoB GTPase Gate" evidence="2">
    <location>
        <begin position="118"/>
        <end position="217"/>
    </location>
</feature>
<dbReference type="Proteomes" id="UP000075737">
    <property type="component" value="Unassembled WGS sequence"/>
</dbReference>
<accession>A0A162MHF1</accession>
<keyword evidence="1" id="KW-0472">Membrane</keyword>
<dbReference type="Pfam" id="PF07670">
    <property type="entry name" value="Gate"/>
    <property type="match status" value="1"/>
</dbReference>